<protein>
    <submittedName>
        <fullName evidence="8">Putative oxidoreductase</fullName>
    </submittedName>
</protein>
<keyword evidence="3" id="KW-1003">Cell membrane</keyword>
<feature type="transmembrane region" description="Helical" evidence="7">
    <location>
        <begin position="51"/>
        <end position="75"/>
    </location>
</feature>
<evidence type="ECO:0000256" key="5">
    <source>
        <dbReference type="ARBA" id="ARBA00022989"/>
    </source>
</evidence>
<accession>A0A4Q7MA69</accession>
<gene>
    <name evidence="8" type="ORF">EV199_5829</name>
</gene>
<evidence type="ECO:0000313" key="9">
    <source>
        <dbReference type="Proteomes" id="UP000293874"/>
    </source>
</evidence>
<dbReference type="GO" id="GO:0005886">
    <property type="term" value="C:plasma membrane"/>
    <property type="evidence" value="ECO:0007669"/>
    <property type="project" value="UniProtKB-SubCell"/>
</dbReference>
<dbReference type="RefSeq" id="WP_130544313.1">
    <property type="nucleotide sequence ID" value="NZ_CP042431.1"/>
</dbReference>
<dbReference type="Pfam" id="PF07681">
    <property type="entry name" value="DoxX"/>
    <property type="match status" value="1"/>
</dbReference>
<dbReference type="EMBL" id="SGXA01000006">
    <property type="protein sequence ID" value="RZS65075.1"/>
    <property type="molecule type" value="Genomic_DNA"/>
</dbReference>
<organism evidence="8 9">
    <name type="scientific">Pseudobacter ginsenosidimutans</name>
    <dbReference type="NCBI Taxonomy" id="661488"/>
    <lineage>
        <taxon>Bacteria</taxon>
        <taxon>Pseudomonadati</taxon>
        <taxon>Bacteroidota</taxon>
        <taxon>Chitinophagia</taxon>
        <taxon>Chitinophagales</taxon>
        <taxon>Chitinophagaceae</taxon>
        <taxon>Pseudobacter</taxon>
    </lineage>
</organism>
<feature type="transmembrane region" description="Helical" evidence="7">
    <location>
        <begin position="12"/>
        <end position="31"/>
    </location>
</feature>
<name>A0A4Q7MA69_9BACT</name>
<evidence type="ECO:0000313" key="8">
    <source>
        <dbReference type="EMBL" id="RZS65075.1"/>
    </source>
</evidence>
<keyword evidence="5 7" id="KW-1133">Transmembrane helix</keyword>
<evidence type="ECO:0000256" key="2">
    <source>
        <dbReference type="ARBA" id="ARBA00006679"/>
    </source>
</evidence>
<evidence type="ECO:0000256" key="7">
    <source>
        <dbReference type="SAM" id="Phobius"/>
    </source>
</evidence>
<keyword evidence="4 7" id="KW-0812">Transmembrane</keyword>
<dbReference type="InterPro" id="IPR051907">
    <property type="entry name" value="DoxX-like_oxidoreductase"/>
</dbReference>
<dbReference type="PANTHER" id="PTHR33452">
    <property type="entry name" value="OXIDOREDUCTASE CATD-RELATED"/>
    <property type="match status" value="1"/>
</dbReference>
<sequence>MKRKIFATDNSYNWFILRIVLGVVVLAHGLQKTFGWFGGFGWEQSMNYFTGHVGLPSALAALVILIESLGAFLLIIGFAGRINAFLLGIVMIGAFFVDHRHNGFFMNWFGNQRGEGFEFDLLIWAITAVLTVNGSGRLSIDRLLARGYDNQSVKYTTA</sequence>
<evidence type="ECO:0000256" key="4">
    <source>
        <dbReference type="ARBA" id="ARBA00022692"/>
    </source>
</evidence>
<comment type="subcellular location">
    <subcellularLocation>
        <location evidence="1">Cell membrane</location>
        <topology evidence="1">Multi-pass membrane protein</topology>
    </subcellularLocation>
</comment>
<keyword evidence="6 7" id="KW-0472">Membrane</keyword>
<dbReference type="InterPro" id="IPR032808">
    <property type="entry name" value="DoxX"/>
</dbReference>
<proteinExistence type="inferred from homology"/>
<feature type="transmembrane region" description="Helical" evidence="7">
    <location>
        <begin position="121"/>
        <end position="140"/>
    </location>
</feature>
<dbReference type="PANTHER" id="PTHR33452:SF1">
    <property type="entry name" value="INNER MEMBRANE PROTEIN YPHA-RELATED"/>
    <property type="match status" value="1"/>
</dbReference>
<keyword evidence="9" id="KW-1185">Reference proteome</keyword>
<evidence type="ECO:0000256" key="1">
    <source>
        <dbReference type="ARBA" id="ARBA00004651"/>
    </source>
</evidence>
<dbReference type="AlphaFoldDB" id="A0A4Q7MA69"/>
<comment type="caution">
    <text evidence="8">The sequence shown here is derived from an EMBL/GenBank/DDBJ whole genome shotgun (WGS) entry which is preliminary data.</text>
</comment>
<evidence type="ECO:0000256" key="6">
    <source>
        <dbReference type="ARBA" id="ARBA00023136"/>
    </source>
</evidence>
<dbReference type="OrthoDB" id="346004at2"/>
<dbReference type="Proteomes" id="UP000293874">
    <property type="component" value="Unassembled WGS sequence"/>
</dbReference>
<evidence type="ECO:0000256" key="3">
    <source>
        <dbReference type="ARBA" id="ARBA00022475"/>
    </source>
</evidence>
<reference evidence="8 9" key="1">
    <citation type="submission" date="2019-02" db="EMBL/GenBank/DDBJ databases">
        <title>Genomic Encyclopedia of Type Strains, Phase IV (KMG-IV): sequencing the most valuable type-strain genomes for metagenomic binning, comparative biology and taxonomic classification.</title>
        <authorList>
            <person name="Goeker M."/>
        </authorList>
    </citation>
    <scope>NUCLEOTIDE SEQUENCE [LARGE SCALE GENOMIC DNA]</scope>
    <source>
        <strain evidence="8 9">DSM 18116</strain>
    </source>
</reference>
<comment type="similarity">
    <text evidence="2">Belongs to the DoxX family.</text>
</comment>
<feature type="transmembrane region" description="Helical" evidence="7">
    <location>
        <begin position="82"/>
        <end position="101"/>
    </location>
</feature>